<dbReference type="Proteomes" id="UP000324222">
    <property type="component" value="Unassembled WGS sequence"/>
</dbReference>
<feature type="region of interest" description="Disordered" evidence="1">
    <location>
        <begin position="1"/>
        <end position="46"/>
    </location>
</feature>
<comment type="caution">
    <text evidence="2">The sequence shown here is derived from an EMBL/GenBank/DDBJ whole genome shotgun (WGS) entry which is preliminary data.</text>
</comment>
<protein>
    <submittedName>
        <fullName evidence="2">Uncharacterized protein</fullName>
    </submittedName>
</protein>
<feature type="compositionally biased region" description="Basic and acidic residues" evidence="1">
    <location>
        <begin position="18"/>
        <end position="34"/>
    </location>
</feature>
<evidence type="ECO:0000256" key="1">
    <source>
        <dbReference type="SAM" id="MobiDB-lite"/>
    </source>
</evidence>
<sequence length="117" mass="13184">MPLTGKRSGFGFVPTRNRLNEQKSNRLGNLEKTKSTNASRVQKRSGGGPSFFVAVTELLMFRHMIHAQLLYGSYYVGVHWWERLGSVVWRVTSGTACRTRYSATLSRCSGMTGRVRP</sequence>
<keyword evidence="3" id="KW-1185">Reference proteome</keyword>
<organism evidence="2 3">
    <name type="scientific">Portunus trituberculatus</name>
    <name type="common">Swimming crab</name>
    <name type="synonym">Neptunus trituberculatus</name>
    <dbReference type="NCBI Taxonomy" id="210409"/>
    <lineage>
        <taxon>Eukaryota</taxon>
        <taxon>Metazoa</taxon>
        <taxon>Ecdysozoa</taxon>
        <taxon>Arthropoda</taxon>
        <taxon>Crustacea</taxon>
        <taxon>Multicrustacea</taxon>
        <taxon>Malacostraca</taxon>
        <taxon>Eumalacostraca</taxon>
        <taxon>Eucarida</taxon>
        <taxon>Decapoda</taxon>
        <taxon>Pleocyemata</taxon>
        <taxon>Brachyura</taxon>
        <taxon>Eubrachyura</taxon>
        <taxon>Portunoidea</taxon>
        <taxon>Portunidae</taxon>
        <taxon>Portuninae</taxon>
        <taxon>Portunus</taxon>
    </lineage>
</organism>
<gene>
    <name evidence="2" type="ORF">E2C01_020975</name>
</gene>
<name>A0A5B7E1B0_PORTR</name>
<proteinExistence type="predicted"/>
<evidence type="ECO:0000313" key="3">
    <source>
        <dbReference type="Proteomes" id="UP000324222"/>
    </source>
</evidence>
<evidence type="ECO:0000313" key="2">
    <source>
        <dbReference type="EMBL" id="MPC27791.1"/>
    </source>
</evidence>
<accession>A0A5B7E1B0</accession>
<dbReference type="AlphaFoldDB" id="A0A5B7E1B0"/>
<dbReference type="EMBL" id="VSRR010001804">
    <property type="protein sequence ID" value="MPC27791.1"/>
    <property type="molecule type" value="Genomic_DNA"/>
</dbReference>
<reference evidence="2 3" key="1">
    <citation type="submission" date="2019-05" db="EMBL/GenBank/DDBJ databases">
        <title>Another draft genome of Portunus trituberculatus and its Hox gene families provides insights of decapod evolution.</title>
        <authorList>
            <person name="Jeong J.-H."/>
            <person name="Song I."/>
            <person name="Kim S."/>
            <person name="Choi T."/>
            <person name="Kim D."/>
            <person name="Ryu S."/>
            <person name="Kim W."/>
        </authorList>
    </citation>
    <scope>NUCLEOTIDE SEQUENCE [LARGE SCALE GENOMIC DNA]</scope>
    <source>
        <tissue evidence="2">Muscle</tissue>
    </source>
</reference>